<organism evidence="1 2">
    <name type="scientific">Acinetobacter rudis CIP 110305</name>
    <dbReference type="NCBI Taxonomy" id="421052"/>
    <lineage>
        <taxon>Bacteria</taxon>
        <taxon>Pseudomonadati</taxon>
        <taxon>Pseudomonadota</taxon>
        <taxon>Gammaproteobacteria</taxon>
        <taxon>Moraxellales</taxon>
        <taxon>Moraxellaceae</taxon>
        <taxon>Acinetobacter</taxon>
    </lineage>
</organism>
<dbReference type="EMBL" id="ATGI01000006">
    <property type="protein sequence ID" value="EPF79737.1"/>
    <property type="molecule type" value="Genomic_DNA"/>
</dbReference>
<sequence>MMNGFAIHNAPTDHGGIIPATQMRSSQMGNLFVVAGDGHFCPKCKCWSIVLKSHDRVIFDGKAVAYAGDQLSCGARILLQQSHVVGGGQSANYNNFTASNLQLSNSWKNVTNSLLAEDKKRLNGHYYNIETGSFEGKVTDGIGQIEDLYACNGKDGNDYKDKKKLEMTHSDFQKNAFILAEEAGDSGQECICLGFTASNRAKELSWALFKLLSTTYSSVPKSLKGTLLASARADIKSKNTRKGLLQSLSGYEDPTKGATFWDGTDFLAWGLKSPFQGGVPHAKFREYKKITINKHIYEKYRAATLKIYPKGSVVYTKYNYISSVPSQVFIDPKNWSTGNFIYITNARNASKSIIATVCEGHTVFWKTY</sequence>
<proteinExistence type="predicted"/>
<dbReference type="InterPro" id="IPR008727">
    <property type="entry name" value="PAAR_motif"/>
</dbReference>
<dbReference type="Pfam" id="PF05488">
    <property type="entry name" value="PAAR_motif"/>
    <property type="match status" value="1"/>
</dbReference>
<dbReference type="CDD" id="cd14744">
    <property type="entry name" value="PAAR_CT_2"/>
    <property type="match status" value="1"/>
</dbReference>
<dbReference type="STRING" id="632955.GCA_000829675_02854"/>
<evidence type="ECO:0000313" key="1">
    <source>
        <dbReference type="EMBL" id="EPF79737.1"/>
    </source>
</evidence>
<dbReference type="PATRIC" id="fig|421052.3.peg.614"/>
<gene>
    <name evidence="1" type="ORF">F945_00625</name>
</gene>
<evidence type="ECO:0000313" key="2">
    <source>
        <dbReference type="Proteomes" id="UP000014568"/>
    </source>
</evidence>
<dbReference type="eggNOG" id="ENOG502ZGGP">
    <property type="taxonomic scope" value="Bacteria"/>
</dbReference>
<keyword evidence="2" id="KW-1185">Reference proteome</keyword>
<dbReference type="HOGENOM" id="CLU_751487_0_0_6"/>
<name>S3NJC7_9GAMM</name>
<reference evidence="1 2" key="1">
    <citation type="submission" date="2013-06" db="EMBL/GenBank/DDBJ databases">
        <title>The Genome Sequence of Acinetobacter rudis CIP 110305.</title>
        <authorList>
            <consortium name="The Broad Institute Genome Sequencing Platform"/>
            <consortium name="The Broad Institute Genome Sequencing Center for Infectious Disease"/>
            <person name="Cerqueira G."/>
            <person name="Feldgarden M."/>
            <person name="Courvalin P."/>
            <person name="Perichon B."/>
            <person name="Grillot-Courvalin C."/>
            <person name="Clermont D."/>
            <person name="Rocha E."/>
            <person name="Yoon E.-J."/>
            <person name="Nemec A."/>
            <person name="Young S.K."/>
            <person name="Zeng Q."/>
            <person name="Gargeya S."/>
            <person name="Fitzgerald M."/>
            <person name="Abouelleil A."/>
            <person name="Alvarado L."/>
            <person name="Berlin A.M."/>
            <person name="Chapman S.B."/>
            <person name="Dewar J."/>
            <person name="Goldberg J."/>
            <person name="Griggs A."/>
            <person name="Gujja S."/>
            <person name="Hansen M."/>
            <person name="Howarth C."/>
            <person name="Imamovic A."/>
            <person name="Larimer J."/>
            <person name="McCowan C."/>
            <person name="Murphy C."/>
            <person name="Pearson M."/>
            <person name="Priest M."/>
            <person name="Roberts A."/>
            <person name="Saif S."/>
            <person name="Shea T."/>
            <person name="Sykes S."/>
            <person name="Wortman J."/>
            <person name="Nusbaum C."/>
            <person name="Birren B."/>
        </authorList>
    </citation>
    <scope>NUCLEOTIDE SEQUENCE [LARGE SCALE GENOMIC DNA]</scope>
    <source>
        <strain evidence="1 2">CIP 110305</strain>
    </source>
</reference>
<dbReference type="Proteomes" id="UP000014568">
    <property type="component" value="Unassembled WGS sequence"/>
</dbReference>
<protein>
    <recommendedName>
        <fullName evidence="3">PAAR domain-containing protein</fullName>
    </recommendedName>
</protein>
<dbReference type="AlphaFoldDB" id="S3NJC7"/>
<accession>S3NJC7</accession>
<comment type="caution">
    <text evidence="1">The sequence shown here is derived from an EMBL/GenBank/DDBJ whole genome shotgun (WGS) entry which is preliminary data.</text>
</comment>
<evidence type="ECO:0008006" key="3">
    <source>
        <dbReference type="Google" id="ProtNLM"/>
    </source>
</evidence>